<reference evidence="2" key="1">
    <citation type="submission" date="2013-01" db="EMBL/GenBank/DDBJ databases">
        <title>Draft Genome Sequence of a Mulberry Tree, Morus notabilis C.K. Schneid.</title>
        <authorList>
            <person name="He N."/>
            <person name="Zhao S."/>
        </authorList>
    </citation>
    <scope>NUCLEOTIDE SEQUENCE</scope>
</reference>
<organism evidence="1 2">
    <name type="scientific">Morus notabilis</name>
    <dbReference type="NCBI Taxonomy" id="981085"/>
    <lineage>
        <taxon>Eukaryota</taxon>
        <taxon>Viridiplantae</taxon>
        <taxon>Streptophyta</taxon>
        <taxon>Embryophyta</taxon>
        <taxon>Tracheophyta</taxon>
        <taxon>Spermatophyta</taxon>
        <taxon>Magnoliopsida</taxon>
        <taxon>eudicotyledons</taxon>
        <taxon>Gunneridae</taxon>
        <taxon>Pentapetalae</taxon>
        <taxon>rosids</taxon>
        <taxon>fabids</taxon>
        <taxon>Rosales</taxon>
        <taxon>Moraceae</taxon>
        <taxon>Moreae</taxon>
        <taxon>Morus</taxon>
    </lineage>
</organism>
<proteinExistence type="predicted"/>
<dbReference type="EMBL" id="KE346357">
    <property type="protein sequence ID" value="EXC35190.1"/>
    <property type="molecule type" value="Genomic_DNA"/>
</dbReference>
<accession>W9SCJ6</accession>
<gene>
    <name evidence="1" type="ORF">L484_022744</name>
</gene>
<protein>
    <submittedName>
        <fullName evidence="1">Uncharacterized protein</fullName>
    </submittedName>
</protein>
<evidence type="ECO:0000313" key="2">
    <source>
        <dbReference type="Proteomes" id="UP000030645"/>
    </source>
</evidence>
<evidence type="ECO:0000313" key="1">
    <source>
        <dbReference type="EMBL" id="EXC35190.1"/>
    </source>
</evidence>
<keyword evidence="2" id="KW-1185">Reference proteome</keyword>
<name>W9SCJ6_9ROSA</name>
<dbReference type="AlphaFoldDB" id="W9SCJ6"/>
<dbReference type="Proteomes" id="UP000030645">
    <property type="component" value="Unassembled WGS sequence"/>
</dbReference>
<sequence>MGDFILSLPTSETIKVRFCYNLEELFHLKKPLSVYLIVLKLQILELKSLPNLKKNLCRPKESWPSLEQVDVVACDLLMKLPLTLENINTIKEIRGGSLGGTDWKWIIEPKRNAFQRLFLPEFCEDDKYPSEKDFGRSFYEDIRINLGQMMRVVSLSSRSRLHYSEPALQYKPSLMLVFSPNSSPSFSSIQQILSKESEKHSVREKVYDVCLCFFPYS</sequence>